<evidence type="ECO:0000256" key="4">
    <source>
        <dbReference type="ARBA" id="ARBA00022679"/>
    </source>
</evidence>
<protein>
    <submittedName>
        <fullName evidence="9">Sensor histidine kinase</fullName>
        <ecNumber evidence="9">2.7.13.3</ecNumber>
    </submittedName>
</protein>
<keyword evidence="7" id="KW-0812">Transmembrane</keyword>
<sequence>MMIGNIRIFNRFATKMIVAFVVVILLPTLFTSASFYFVSGSTVKHNVRESSVQIAQQAADSLSFILNAGSDVADLISNDLRIQKLVASQGNPGPEDLKTWLDTEEYLKSFLNNLVYTSSFINIVYVLKDQNNSWGSGTFSKVKLSQYNLEELDWVKEAKLKRGGLVWKALQEDRFSGGGDNTELVLPIGRVLEDYRTMNGIGYILVNLNGRKILDNIERMKLGETGGFIVVDEAGRIMVDSDRGLINTVVANPDLLHNITGNPSVEFEFKSEGTAYYGVKQRLSNGWLIVGTVPEHEITDKLDTLHNQILLSFIVFTLVGIAIGLFIARRVTRPIKQLTKQMKLVQLGDLSIRSDVSTNDEFGLMSRQFNRMIADIDRLMEQVSTEQRQKQDAELRAVTHRINPHFLFNTLGTLRWLIKHGQSGKAFEGISSLIRLLEANMGKKGHFFTIEEEMDIIEKYLAILELRYSKLFKLSLKLDPDAVSFLIPRMMIQPLVENAIFHGIVPLDIDGEIEIEVRMEQEAVVITVSDNGIGILPEKHLIERSIRDAVRDGHTGIGLRHVYESLELYFDHGSELSLYSHASGGTTAKMILYPKPGTGGETA</sequence>
<keyword evidence="5 9" id="KW-0418">Kinase</keyword>
<dbReference type="InterPro" id="IPR003594">
    <property type="entry name" value="HATPase_dom"/>
</dbReference>
<accession>A0ABW0QZ06</accession>
<dbReference type="EMBL" id="JBHSNC010000013">
    <property type="protein sequence ID" value="MFC5528837.1"/>
    <property type="molecule type" value="Genomic_DNA"/>
</dbReference>
<feature type="transmembrane region" description="Helical" evidence="7">
    <location>
        <begin position="12"/>
        <end position="38"/>
    </location>
</feature>
<reference evidence="10" key="1">
    <citation type="journal article" date="2019" name="Int. J. Syst. Evol. Microbiol.">
        <title>The Global Catalogue of Microorganisms (GCM) 10K type strain sequencing project: providing services to taxonomists for standard genome sequencing and annotation.</title>
        <authorList>
            <consortium name="The Broad Institute Genomics Platform"/>
            <consortium name="The Broad Institute Genome Sequencing Center for Infectious Disease"/>
            <person name="Wu L."/>
            <person name="Ma J."/>
        </authorList>
    </citation>
    <scope>NUCLEOTIDE SEQUENCE [LARGE SCALE GENOMIC DNA]</scope>
    <source>
        <strain evidence="10">CGMCC 1.18578</strain>
    </source>
</reference>
<dbReference type="PANTHER" id="PTHR34220:SF7">
    <property type="entry name" value="SENSOR HISTIDINE KINASE YPDA"/>
    <property type="match status" value="1"/>
</dbReference>
<dbReference type="Gene3D" id="3.30.450.20">
    <property type="entry name" value="PAS domain"/>
    <property type="match status" value="1"/>
</dbReference>
<keyword evidence="10" id="KW-1185">Reference proteome</keyword>
<comment type="subcellular location">
    <subcellularLocation>
        <location evidence="1">Cell membrane</location>
        <topology evidence="1">Multi-pass membrane protein</topology>
    </subcellularLocation>
</comment>
<dbReference type="SUPFAM" id="SSF55874">
    <property type="entry name" value="ATPase domain of HSP90 chaperone/DNA topoisomerase II/histidine kinase"/>
    <property type="match status" value="1"/>
</dbReference>
<keyword evidence="4 9" id="KW-0808">Transferase</keyword>
<evidence type="ECO:0000256" key="2">
    <source>
        <dbReference type="ARBA" id="ARBA00022475"/>
    </source>
</evidence>
<proteinExistence type="predicted"/>
<dbReference type="Pfam" id="PF00672">
    <property type="entry name" value="HAMP"/>
    <property type="match status" value="1"/>
</dbReference>
<dbReference type="CDD" id="cd06225">
    <property type="entry name" value="HAMP"/>
    <property type="match status" value="1"/>
</dbReference>
<dbReference type="InterPro" id="IPR050640">
    <property type="entry name" value="Bact_2-comp_sensor_kinase"/>
</dbReference>
<keyword evidence="7" id="KW-1133">Transmembrane helix</keyword>
<evidence type="ECO:0000256" key="5">
    <source>
        <dbReference type="ARBA" id="ARBA00022777"/>
    </source>
</evidence>
<dbReference type="InterPro" id="IPR036890">
    <property type="entry name" value="HATPase_C_sf"/>
</dbReference>
<keyword evidence="2" id="KW-1003">Cell membrane</keyword>
<dbReference type="EC" id="2.7.13.3" evidence="9"/>
<keyword evidence="6 7" id="KW-0472">Membrane</keyword>
<gene>
    <name evidence="9" type="ORF">ACFPQ4_05120</name>
</gene>
<organism evidence="9 10">
    <name type="scientific">Cohnella yongneupensis</name>
    <dbReference type="NCBI Taxonomy" id="425006"/>
    <lineage>
        <taxon>Bacteria</taxon>
        <taxon>Bacillati</taxon>
        <taxon>Bacillota</taxon>
        <taxon>Bacilli</taxon>
        <taxon>Bacillales</taxon>
        <taxon>Paenibacillaceae</taxon>
        <taxon>Cohnella</taxon>
    </lineage>
</organism>
<dbReference type="Pfam" id="PF06580">
    <property type="entry name" value="His_kinase"/>
    <property type="match status" value="1"/>
</dbReference>
<name>A0ABW0QZ06_9BACL</name>
<dbReference type="PANTHER" id="PTHR34220">
    <property type="entry name" value="SENSOR HISTIDINE KINASE YPDA"/>
    <property type="match status" value="1"/>
</dbReference>
<evidence type="ECO:0000259" key="8">
    <source>
        <dbReference type="PROSITE" id="PS50885"/>
    </source>
</evidence>
<evidence type="ECO:0000256" key="1">
    <source>
        <dbReference type="ARBA" id="ARBA00004651"/>
    </source>
</evidence>
<dbReference type="RefSeq" id="WP_378110704.1">
    <property type="nucleotide sequence ID" value="NZ_JBHSNC010000013.1"/>
</dbReference>
<comment type="caution">
    <text evidence="9">The sequence shown here is derived from an EMBL/GenBank/DDBJ whole genome shotgun (WGS) entry which is preliminary data.</text>
</comment>
<keyword evidence="3" id="KW-0597">Phosphoprotein</keyword>
<evidence type="ECO:0000256" key="6">
    <source>
        <dbReference type="ARBA" id="ARBA00023136"/>
    </source>
</evidence>
<dbReference type="SMART" id="SM00304">
    <property type="entry name" value="HAMP"/>
    <property type="match status" value="1"/>
</dbReference>
<dbReference type="Pfam" id="PF02518">
    <property type="entry name" value="HATPase_c"/>
    <property type="match status" value="1"/>
</dbReference>
<dbReference type="SUPFAM" id="SSF158472">
    <property type="entry name" value="HAMP domain-like"/>
    <property type="match status" value="1"/>
</dbReference>
<dbReference type="InterPro" id="IPR010559">
    <property type="entry name" value="Sig_transdc_His_kin_internal"/>
</dbReference>
<dbReference type="Proteomes" id="UP001596108">
    <property type="component" value="Unassembled WGS sequence"/>
</dbReference>
<feature type="transmembrane region" description="Helical" evidence="7">
    <location>
        <begin position="309"/>
        <end position="328"/>
    </location>
</feature>
<dbReference type="InterPro" id="IPR003660">
    <property type="entry name" value="HAMP_dom"/>
</dbReference>
<evidence type="ECO:0000313" key="9">
    <source>
        <dbReference type="EMBL" id="MFC5528837.1"/>
    </source>
</evidence>
<dbReference type="Gene3D" id="3.30.565.10">
    <property type="entry name" value="Histidine kinase-like ATPase, C-terminal domain"/>
    <property type="match status" value="1"/>
</dbReference>
<evidence type="ECO:0000256" key="7">
    <source>
        <dbReference type="SAM" id="Phobius"/>
    </source>
</evidence>
<feature type="domain" description="HAMP" evidence="8">
    <location>
        <begin position="329"/>
        <end position="381"/>
    </location>
</feature>
<evidence type="ECO:0000313" key="10">
    <source>
        <dbReference type="Proteomes" id="UP001596108"/>
    </source>
</evidence>
<dbReference type="Gene3D" id="1.10.8.500">
    <property type="entry name" value="HAMP domain in histidine kinase"/>
    <property type="match status" value="1"/>
</dbReference>
<dbReference type="GO" id="GO:0004673">
    <property type="term" value="F:protein histidine kinase activity"/>
    <property type="evidence" value="ECO:0007669"/>
    <property type="project" value="UniProtKB-EC"/>
</dbReference>
<dbReference type="PROSITE" id="PS50885">
    <property type="entry name" value="HAMP"/>
    <property type="match status" value="1"/>
</dbReference>
<evidence type="ECO:0000256" key="3">
    <source>
        <dbReference type="ARBA" id="ARBA00022553"/>
    </source>
</evidence>